<dbReference type="AlphaFoldDB" id="A0A0A7V2V3"/>
<dbReference type="Pfam" id="PF00685">
    <property type="entry name" value="Sulfotransfer_1"/>
    <property type="match status" value="1"/>
</dbReference>
<evidence type="ECO:0000313" key="7">
    <source>
        <dbReference type="Proteomes" id="UP000241022"/>
    </source>
</evidence>
<name>A0A0A7V2V3_9ARCH</name>
<dbReference type="PANTHER" id="PTHR10605">
    <property type="entry name" value="HEPARAN SULFATE SULFOTRANSFERASE"/>
    <property type="match status" value="1"/>
</dbReference>
<dbReference type="InterPro" id="IPR000863">
    <property type="entry name" value="Sulfotransferase_dom"/>
</dbReference>
<dbReference type="RefSeq" id="WP_048104410.1">
    <property type="nucleotide sequence ID" value="NZ_CP007026.1"/>
</dbReference>
<dbReference type="Gene3D" id="3.40.50.300">
    <property type="entry name" value="P-loop containing nucleotide triphosphate hydrolases"/>
    <property type="match status" value="1"/>
</dbReference>
<organism evidence="4 6">
    <name type="scientific">Candidatus Nitrosopelagicus brevis</name>
    <dbReference type="NCBI Taxonomy" id="1410606"/>
    <lineage>
        <taxon>Archaea</taxon>
        <taxon>Nitrososphaerota</taxon>
    </lineage>
</organism>
<protein>
    <submittedName>
        <fullName evidence="4">Sulfotransferase domain protein</fullName>
    </submittedName>
</protein>
<dbReference type="OrthoDB" id="12339at2157"/>
<evidence type="ECO:0000256" key="2">
    <source>
        <dbReference type="ARBA" id="ARBA00023180"/>
    </source>
</evidence>
<reference evidence="5 7" key="3">
    <citation type="submission" date="2018-04" db="EMBL/GenBank/DDBJ databases">
        <title>Transcriptomics of ammonia oxidizing archaea.</title>
        <authorList>
            <person name="Carini P."/>
        </authorList>
    </citation>
    <scope>NUCLEOTIDE SEQUENCE [LARGE SCALE GENOMIC DNA]</scope>
    <source>
        <strain evidence="5 7">U25</strain>
    </source>
</reference>
<dbReference type="GeneID" id="24816050"/>
<dbReference type="GO" id="GO:0008146">
    <property type="term" value="F:sulfotransferase activity"/>
    <property type="evidence" value="ECO:0007669"/>
    <property type="project" value="InterPro"/>
</dbReference>
<evidence type="ECO:0000313" key="6">
    <source>
        <dbReference type="Proteomes" id="UP000030944"/>
    </source>
</evidence>
<evidence type="ECO:0000313" key="4">
    <source>
        <dbReference type="EMBL" id="AJA93168.1"/>
    </source>
</evidence>
<dbReference type="EMBL" id="LXWN01000002">
    <property type="protein sequence ID" value="PTL87410.1"/>
    <property type="molecule type" value="Genomic_DNA"/>
</dbReference>
<dbReference type="InterPro" id="IPR027417">
    <property type="entry name" value="P-loop_NTPase"/>
</dbReference>
<evidence type="ECO:0000256" key="1">
    <source>
        <dbReference type="ARBA" id="ARBA00022679"/>
    </source>
</evidence>
<dbReference type="EMBL" id="CP007026">
    <property type="protein sequence ID" value="AJA93168.1"/>
    <property type="molecule type" value="Genomic_DNA"/>
</dbReference>
<dbReference type="HOGENOM" id="CLU_017703_1_2_2"/>
<evidence type="ECO:0000313" key="5">
    <source>
        <dbReference type="EMBL" id="PTL87410.1"/>
    </source>
</evidence>
<dbReference type="InterPro" id="IPR037359">
    <property type="entry name" value="NST/OST"/>
</dbReference>
<proteinExistence type="predicted"/>
<keyword evidence="1 4" id="KW-0808">Transferase</keyword>
<dbReference type="KEGG" id="nbv:T478_0151"/>
<dbReference type="SUPFAM" id="SSF52540">
    <property type="entry name" value="P-loop containing nucleoside triphosphate hydrolases"/>
    <property type="match status" value="1"/>
</dbReference>
<accession>A0A0A7V2V3</accession>
<dbReference type="PANTHER" id="PTHR10605:SF56">
    <property type="entry name" value="BIFUNCTIONAL HEPARAN SULFATE N-DEACETYLASE_N-SULFOTRANSFERASE"/>
    <property type="match status" value="1"/>
</dbReference>
<sequence>MKDYIKRKLENYPNFYAGRLSKRNVFRSLTSNQRILPNFIIIGEAKCGTTSLYNYLIQHPNIESSLTKEINFFNWSYDKPKNWYRAHFPTSLKKKMLKRFSNKQIITGEATPLYLFHSLVPKRIFQMLPEVKLIICLRNPIERAYSHYHDLGIRLGEEQRTFDEAIETEIQSLKQKNYNILDSDYGFSSRLYQYVSRGVYLPHIKLWMNLFSRDQILFVKTEELNNNTSESVNRVFEFLDTKKFNGIDVKERFNVSKYKPMNNSTREILKEFYSPYNKELEEYLDEDFNWN</sequence>
<gene>
    <name evidence="5" type="ORF">A7X95_05825</name>
    <name evidence="4" type="ORF">T478_0151</name>
</gene>
<dbReference type="Proteomes" id="UP000241022">
    <property type="component" value="Unassembled WGS sequence"/>
</dbReference>
<feature type="domain" description="Sulfotransferase" evidence="3">
    <location>
        <begin position="37"/>
        <end position="267"/>
    </location>
</feature>
<keyword evidence="7" id="KW-1185">Reference proteome</keyword>
<dbReference type="STRING" id="1410606.T478_0151"/>
<dbReference type="Proteomes" id="UP000030944">
    <property type="component" value="Chromosome"/>
</dbReference>
<reference evidence="4 6" key="1">
    <citation type="journal article" date="2015" name="Proc. Natl. Acad. Sci. U.S.A.">
        <title>Genomic and proteomic characterization of "Candidatus Nitrosopelagicus brevis": An ammonia-oxidizing archaeon from the open ocean.</title>
        <authorList>
            <person name="Santoro A.E."/>
            <person name="Dupont C.L."/>
            <person name="Richter R.A."/>
            <person name="Craig M.T."/>
            <person name="Carini P."/>
            <person name="McIlvin M.R."/>
            <person name="Yang Y."/>
            <person name="Orsi W.D."/>
            <person name="Moran D.M."/>
            <person name="Saito M.A."/>
        </authorList>
    </citation>
    <scope>NUCLEOTIDE SEQUENCE [LARGE SCALE GENOMIC DNA]</scope>
    <source>
        <strain evidence="4">CN25</strain>
        <strain evidence="6">V2</strain>
    </source>
</reference>
<keyword evidence="2" id="KW-0325">Glycoprotein</keyword>
<evidence type="ECO:0000259" key="3">
    <source>
        <dbReference type="Pfam" id="PF00685"/>
    </source>
</evidence>
<reference evidence="5" key="2">
    <citation type="submission" date="2016-05" db="EMBL/GenBank/DDBJ databases">
        <authorList>
            <person name="Lavstsen T."/>
            <person name="Jespersen J.S."/>
        </authorList>
    </citation>
    <scope>NUCLEOTIDE SEQUENCE [LARGE SCALE GENOMIC DNA]</scope>
    <source>
        <strain evidence="5">U25</strain>
    </source>
</reference>